<reference evidence="2 3" key="1">
    <citation type="submission" date="2015-09" db="EMBL/GenBank/DDBJ databases">
        <title>Draft genome of the parasitic nematode Teladorsagia circumcincta isolate WARC Sus (inbred).</title>
        <authorList>
            <person name="Mitreva M."/>
        </authorList>
    </citation>
    <scope>NUCLEOTIDE SEQUENCE [LARGE SCALE GENOMIC DNA]</scope>
    <source>
        <strain evidence="2 3">S</strain>
    </source>
</reference>
<feature type="compositionally biased region" description="Basic and acidic residues" evidence="1">
    <location>
        <begin position="338"/>
        <end position="362"/>
    </location>
</feature>
<dbReference type="OrthoDB" id="10011303at2759"/>
<proteinExistence type="predicted"/>
<organism evidence="2 3">
    <name type="scientific">Teladorsagia circumcincta</name>
    <name type="common">Brown stomach worm</name>
    <name type="synonym">Ostertagia circumcincta</name>
    <dbReference type="NCBI Taxonomy" id="45464"/>
    <lineage>
        <taxon>Eukaryota</taxon>
        <taxon>Metazoa</taxon>
        <taxon>Ecdysozoa</taxon>
        <taxon>Nematoda</taxon>
        <taxon>Chromadorea</taxon>
        <taxon>Rhabditida</taxon>
        <taxon>Rhabditina</taxon>
        <taxon>Rhabditomorpha</taxon>
        <taxon>Strongyloidea</taxon>
        <taxon>Trichostrongylidae</taxon>
        <taxon>Teladorsagia</taxon>
    </lineage>
</organism>
<dbReference type="Proteomes" id="UP000230423">
    <property type="component" value="Unassembled WGS sequence"/>
</dbReference>
<sequence>MENMAALYGVNPQEDVDVVVRADYPSQVVYILITFENSTAGWMPKWNRRSPSVATYNGAHLITPERSPAFIEVHEREKGWQVSPAEFDYHFSLESMSTIGMSKDCSEKRRGPGMTAPTRAKERIFLWKNRYWSLNSALLWLWLQRLPPGIERRLYRSTASRIHLGTILKERATPPYEANNVDNSTVISILGHSLRCLAPALAIDSFDVWMLIVLATPVRKVKVEKTEETLKQRGSPENYEAEDGHTDDQRAVRFAVYETQFPAYSWTSSAVFSPIQEKINMDIDVAKASVYRLLFKYHNPTTVPITATVEVAPKMTHTQDILQSEKVVFAPTSAPSVKESDRGRDTLRSESRKMDDWCEHETASISDE</sequence>
<keyword evidence="3" id="KW-1185">Reference proteome</keyword>
<name>A0A2G9U342_TELCI</name>
<gene>
    <name evidence="2" type="ORF">TELCIR_13762</name>
</gene>
<evidence type="ECO:0000313" key="2">
    <source>
        <dbReference type="EMBL" id="PIO64604.1"/>
    </source>
</evidence>
<dbReference type="EMBL" id="KZ349749">
    <property type="protein sequence ID" value="PIO64604.1"/>
    <property type="molecule type" value="Genomic_DNA"/>
</dbReference>
<feature type="region of interest" description="Disordered" evidence="1">
    <location>
        <begin position="332"/>
        <end position="368"/>
    </location>
</feature>
<evidence type="ECO:0000313" key="3">
    <source>
        <dbReference type="Proteomes" id="UP000230423"/>
    </source>
</evidence>
<dbReference type="AlphaFoldDB" id="A0A2G9U342"/>
<accession>A0A2G9U342</accession>
<evidence type="ECO:0000256" key="1">
    <source>
        <dbReference type="SAM" id="MobiDB-lite"/>
    </source>
</evidence>
<dbReference type="CDD" id="cd02795">
    <property type="entry name" value="CBM6-CBM35-CBM36_like"/>
    <property type="match status" value="1"/>
</dbReference>
<protein>
    <submittedName>
        <fullName evidence="2">Uncharacterized protein</fullName>
    </submittedName>
</protein>